<proteinExistence type="predicted"/>
<dbReference type="RefSeq" id="WP_130480368.1">
    <property type="nucleotide sequence ID" value="NZ_SGWV01000007.1"/>
</dbReference>
<dbReference type="EMBL" id="SGWV01000007">
    <property type="protein sequence ID" value="RZS58204.1"/>
    <property type="molecule type" value="Genomic_DNA"/>
</dbReference>
<name>A0A4Q7LTX1_9BURK</name>
<evidence type="ECO:0000313" key="2">
    <source>
        <dbReference type="EMBL" id="RZS58204.1"/>
    </source>
</evidence>
<sequence>MKDKPAADPSSTPAPARTDWTGPAKWAVIGIVTLAFMAMFKGEIGQLLRGAEEVSVGGDGVKLKIRTVSTPLGDTVLSSQGQPLSRPAGVAGPGTNNGAGQPPATPAPLPSEQQTVFTDPQTGATLAWPRNGLWVREDALAQRTGSALVLRHTSNFGNFMPNVNVRVEPVGTASVDDWMALGNQGMAAMGFELVSAQTDPATQSGVRVMRHRDVQGVLYQIQRVVIRNGQAIYVTASMLEQHAAPGVYAAMGAILNSFAVPGTSGG</sequence>
<accession>A0A4Q7LTX1</accession>
<comment type="caution">
    <text evidence="2">The sequence shown here is derived from an EMBL/GenBank/DDBJ whole genome shotgun (WGS) entry which is preliminary data.</text>
</comment>
<organism evidence="2 3">
    <name type="scientific">Sphaerotilus mobilis</name>
    <dbReference type="NCBI Taxonomy" id="47994"/>
    <lineage>
        <taxon>Bacteria</taxon>
        <taxon>Pseudomonadati</taxon>
        <taxon>Pseudomonadota</taxon>
        <taxon>Betaproteobacteria</taxon>
        <taxon>Burkholderiales</taxon>
        <taxon>Sphaerotilaceae</taxon>
        <taxon>Sphaerotilus</taxon>
    </lineage>
</organism>
<feature type="compositionally biased region" description="Low complexity" evidence="1">
    <location>
        <begin position="7"/>
        <end position="16"/>
    </location>
</feature>
<feature type="region of interest" description="Disordered" evidence="1">
    <location>
        <begin position="74"/>
        <end position="115"/>
    </location>
</feature>
<evidence type="ECO:0000256" key="1">
    <source>
        <dbReference type="SAM" id="MobiDB-lite"/>
    </source>
</evidence>
<dbReference type="Gene3D" id="3.40.1000.10">
    <property type="entry name" value="Mog1/PsbP, alpha/beta/alpha sandwich"/>
    <property type="match status" value="1"/>
</dbReference>
<evidence type="ECO:0000313" key="3">
    <source>
        <dbReference type="Proteomes" id="UP000293433"/>
    </source>
</evidence>
<gene>
    <name evidence="2" type="ORF">EV685_0485</name>
</gene>
<protein>
    <recommendedName>
        <fullName evidence="4">DUF1795 domain-containing protein</fullName>
    </recommendedName>
</protein>
<dbReference type="AlphaFoldDB" id="A0A4Q7LTX1"/>
<evidence type="ECO:0008006" key="4">
    <source>
        <dbReference type="Google" id="ProtNLM"/>
    </source>
</evidence>
<dbReference type="OrthoDB" id="9826431at2"/>
<dbReference type="Proteomes" id="UP000293433">
    <property type="component" value="Unassembled WGS sequence"/>
</dbReference>
<feature type="compositionally biased region" description="Polar residues" evidence="1">
    <location>
        <begin position="74"/>
        <end position="83"/>
    </location>
</feature>
<feature type="region of interest" description="Disordered" evidence="1">
    <location>
        <begin position="1"/>
        <end position="20"/>
    </location>
</feature>
<reference evidence="2 3" key="1">
    <citation type="submission" date="2019-02" db="EMBL/GenBank/DDBJ databases">
        <title>Genomic Encyclopedia of Type Strains, Phase IV (KMG-IV): sequencing the most valuable type-strain genomes for metagenomic binning, comparative biology and taxonomic classification.</title>
        <authorList>
            <person name="Goeker M."/>
        </authorList>
    </citation>
    <scope>NUCLEOTIDE SEQUENCE [LARGE SCALE GENOMIC DNA]</scope>
    <source>
        <strain evidence="2 3">DSM 10617</strain>
    </source>
</reference>
<keyword evidence="3" id="KW-1185">Reference proteome</keyword>